<dbReference type="AlphaFoldDB" id="A0A3R7P3X0"/>
<name>A0A3R7P3X0_9RHOB</name>
<evidence type="ECO:0000313" key="1">
    <source>
        <dbReference type="EMBL" id="RNF34020.1"/>
    </source>
</evidence>
<protein>
    <recommendedName>
        <fullName evidence="3">Sulfotransferase domain-containing protein</fullName>
    </recommendedName>
</protein>
<reference evidence="1" key="1">
    <citation type="submission" date="2018-05" db="EMBL/GenBank/DDBJ databases">
        <title>Reclassification of Methylarcula marina and Methylarcula terricola as Paracoccus methylarcula sp.nov., comb.nov. and Paracoccus terricola comb.nov.</title>
        <authorList>
            <person name="Shmareva M.N."/>
            <person name="Doronina N.V."/>
            <person name="Vasilenko O.V."/>
            <person name="Tarlachkov S.V."/>
            <person name="Trotsenko Y.A."/>
        </authorList>
    </citation>
    <scope>NUCLEOTIDE SEQUENCE [LARGE SCALE GENOMIC DNA]</scope>
    <source>
        <strain evidence="1">VKM B-2159</strain>
    </source>
</reference>
<evidence type="ECO:0008006" key="3">
    <source>
        <dbReference type="Google" id="ProtNLM"/>
    </source>
</evidence>
<dbReference type="Gene3D" id="3.40.50.300">
    <property type="entry name" value="P-loop containing nucleotide triphosphate hydrolases"/>
    <property type="match status" value="1"/>
</dbReference>
<dbReference type="SUPFAM" id="SSF52540">
    <property type="entry name" value="P-loop containing nucleoside triphosphate hydrolases"/>
    <property type="match status" value="1"/>
</dbReference>
<comment type="caution">
    <text evidence="1">The sequence shown here is derived from an EMBL/GenBank/DDBJ whole genome shotgun (WGS) entry which is preliminary data.</text>
</comment>
<gene>
    <name evidence="1" type="ORF">A7A09_014060</name>
</gene>
<dbReference type="Proteomes" id="UP000238137">
    <property type="component" value="Unassembled WGS sequence"/>
</dbReference>
<accession>A0A3R7P3X0</accession>
<dbReference type="EMBL" id="PXNQ02000008">
    <property type="protein sequence ID" value="RNF34020.1"/>
    <property type="molecule type" value="Genomic_DNA"/>
</dbReference>
<evidence type="ECO:0000313" key="2">
    <source>
        <dbReference type="Proteomes" id="UP000238137"/>
    </source>
</evidence>
<organism evidence="1 2">
    <name type="scientific">Paracoccus methylarcula</name>
    <dbReference type="NCBI Taxonomy" id="72022"/>
    <lineage>
        <taxon>Bacteria</taxon>
        <taxon>Pseudomonadati</taxon>
        <taxon>Pseudomonadota</taxon>
        <taxon>Alphaproteobacteria</taxon>
        <taxon>Rhodobacterales</taxon>
        <taxon>Paracoccaceae</taxon>
        <taxon>Paracoccus</taxon>
    </lineage>
</organism>
<sequence length="315" mass="35694">MKSIVHIGHPKTGTTSIQKFLWTNRASLRQQGILYRRYSRLIEQPELAVTVHHRLGAIVSNPLLCSSLGIRDISSQAKVVKRFEAAVAADLSSTGAHTMVFSCEYLGIPSRGHPGISALRDWLAERFKETRIILYIRRQDQFLESDYSQYLRNGGHLSFETWLTTAKPPNLNQMVLRWERVFGPDALEVRVFDRRCLAKGNLVDDFCTVAGLPLDGMSRQPLVRNKQYSMRQAELVRRCNSFVPEGLRSKTSGRIARKLCRVLIESLVPAGIGRIHLPAQARQMILEDVRRSNEALRQRRFPDSKELLPGTSCGS</sequence>
<keyword evidence="2" id="KW-1185">Reference proteome</keyword>
<dbReference type="InterPro" id="IPR027417">
    <property type="entry name" value="P-loop_NTPase"/>
</dbReference>
<proteinExistence type="predicted"/>